<name>A0A061SBG9_9CHLO</name>
<organism evidence="1">
    <name type="scientific">Tetraselmis sp. GSL018</name>
    <dbReference type="NCBI Taxonomy" id="582737"/>
    <lineage>
        <taxon>Eukaryota</taxon>
        <taxon>Viridiplantae</taxon>
        <taxon>Chlorophyta</taxon>
        <taxon>core chlorophytes</taxon>
        <taxon>Chlorodendrophyceae</taxon>
        <taxon>Chlorodendrales</taxon>
        <taxon>Chlorodendraceae</taxon>
        <taxon>Tetraselmis</taxon>
    </lineage>
</organism>
<dbReference type="EMBL" id="GBEZ01002564">
    <property type="protein sequence ID" value="JAC82502.1"/>
    <property type="molecule type" value="Transcribed_RNA"/>
</dbReference>
<reference evidence="1" key="1">
    <citation type="submission" date="2014-05" db="EMBL/GenBank/DDBJ databases">
        <title>The transcriptome of the halophilic microalga Tetraselmis sp. GSL018 isolated from the Great Salt Lake, Utah.</title>
        <authorList>
            <person name="Jinkerson R.E."/>
            <person name="D'Adamo S."/>
            <person name="Posewitz M.C."/>
        </authorList>
    </citation>
    <scope>NUCLEOTIDE SEQUENCE</scope>
    <source>
        <strain evidence="1">GSL018</strain>
    </source>
</reference>
<accession>A0A061SBG9</accession>
<proteinExistence type="predicted"/>
<protein>
    <submittedName>
        <fullName evidence="1">Uncharacterized protein</fullName>
    </submittedName>
</protein>
<evidence type="ECO:0000313" key="1">
    <source>
        <dbReference type="EMBL" id="JAC82502.1"/>
    </source>
</evidence>
<dbReference type="AlphaFoldDB" id="A0A061SBG9"/>
<gene>
    <name evidence="1" type="ORF">TSPGSL018_5589</name>
</gene>
<sequence length="179" mass="20095">MSCCIDGAGDVWVPPSTYQDHYSEETLKGTCKSSLPDGNLCEKIVCRDKARQAGLEGLFSEACRTQYREGGAKVEPDKDVPAEKKSHCNISDDYRGDYAAKNSLWFGRKGATYNFQPVSQVEMGSHRLSDTFTFRAPPLKAEPAMYRPWTSHSNTTHQDPLKAAEHWRSVYNSSLKKTH</sequence>